<dbReference type="RefSeq" id="WP_210511084.1">
    <property type="nucleotide sequence ID" value="NZ_JAFIDN010000003.1"/>
</dbReference>
<dbReference type="PROSITE" id="PS51257">
    <property type="entry name" value="PROKAR_LIPOPROTEIN"/>
    <property type="match status" value="1"/>
</dbReference>
<keyword evidence="2" id="KW-1185">Reference proteome</keyword>
<dbReference type="Proteomes" id="UP000673975">
    <property type="component" value="Unassembled WGS sequence"/>
</dbReference>
<dbReference type="EMBL" id="JAFIDN010000003">
    <property type="protein sequence ID" value="MBP3192193.1"/>
    <property type="molecule type" value="Genomic_DNA"/>
</dbReference>
<dbReference type="AlphaFoldDB" id="A0A8J7S563"/>
<organism evidence="1 2">
    <name type="scientific">Natronogracilivirga saccharolytica</name>
    <dbReference type="NCBI Taxonomy" id="2812953"/>
    <lineage>
        <taxon>Bacteria</taxon>
        <taxon>Pseudomonadati</taxon>
        <taxon>Balneolota</taxon>
        <taxon>Balneolia</taxon>
        <taxon>Balneolales</taxon>
        <taxon>Cyclonatronaceae</taxon>
        <taxon>Natronogracilivirga</taxon>
    </lineage>
</organism>
<reference evidence="1" key="1">
    <citation type="submission" date="2021-02" db="EMBL/GenBank/DDBJ databases">
        <title>Natronogracilivirga saccharolytica gen. nov. sp. nov. a new anaerobic, haloalkiliphilic carbohydrate-fermenting bacterium from soda lake and proposing of Cyclonatronumiaceae fam. nov. in the phylum Balneolaeota.</title>
        <authorList>
            <person name="Zhilina T.N."/>
            <person name="Sorokin D.Y."/>
            <person name="Zavarzina D.G."/>
            <person name="Toshchakov S.V."/>
            <person name="Kublanov I.V."/>
        </authorList>
    </citation>
    <scope>NUCLEOTIDE SEQUENCE</scope>
    <source>
        <strain evidence="1">Z-1702</strain>
    </source>
</reference>
<evidence type="ECO:0000313" key="1">
    <source>
        <dbReference type="EMBL" id="MBP3192193.1"/>
    </source>
</evidence>
<accession>A0A8J7S563</accession>
<protein>
    <submittedName>
        <fullName evidence="1">Uncharacterized protein</fullName>
    </submittedName>
</protein>
<comment type="caution">
    <text evidence="1">The sequence shown here is derived from an EMBL/GenBank/DDBJ whole genome shotgun (WGS) entry which is preliminary data.</text>
</comment>
<evidence type="ECO:0000313" key="2">
    <source>
        <dbReference type="Proteomes" id="UP000673975"/>
    </source>
</evidence>
<name>A0A8J7S563_9BACT</name>
<proteinExistence type="predicted"/>
<sequence>MLPLVKGFPFLILTFSLFLFISACNGEEEVEPAPEAEVELTSEEAFFETMRTFCGEEFYGETTYIDDPDDEMADAELRIHLAECDENEIRIPFHVDDDASRTWILTMDDEGLLFKHDHRHEDGTPEDITNYGGYADHRGDAYHQYFPADEETAEMLPEAETNVWMIEVDLEEMKLIYDLQRHNEPRYRAEFVLQEEAPGQEQQQL</sequence>
<gene>
    <name evidence="1" type="ORF">NATSA_05905</name>
</gene>